<evidence type="ECO:0000313" key="4">
    <source>
        <dbReference type="EMBL" id="MDX5892479.1"/>
    </source>
</evidence>
<dbReference type="PRINTS" id="PR01438">
    <property type="entry name" value="UNVRSLSTRESS"/>
</dbReference>
<evidence type="ECO:0000259" key="2">
    <source>
        <dbReference type="Pfam" id="PF00582"/>
    </source>
</evidence>
<dbReference type="RefSeq" id="WP_038683143.1">
    <property type="nucleotide sequence ID" value="NZ_CP007514.1"/>
</dbReference>
<dbReference type="InterPro" id="IPR006016">
    <property type="entry name" value="UspA"/>
</dbReference>
<sequence length="303" mass="31555">MRDSVGKILVAVDSSEGSELAARAAADLSSRLGAELHVAHVWQDIRSARLQSFVRRELERVGREVLDERVREIESGGTEVAGAHLRMGRASDTVLALAGEISADLIVVGSREMGQTKRLILGSVSEGILNGSTEPVLVVRGGLWPPKRLVIGDDGSAAANQAGELALEIAGVLGLDALLVRAYQEPPVPPRGWSPEEASELDAVRLAEEEAASRRAEELGALAGGPEPRASFVVEDPAKAILDAAGEDEGTLIALGSRGLGTVRRMMLGSVSQKVLRSAYGPVLVCSGPPDSSGADPQAAPGD</sequence>
<evidence type="ECO:0000256" key="1">
    <source>
        <dbReference type="ARBA" id="ARBA00008791"/>
    </source>
</evidence>
<protein>
    <submittedName>
        <fullName evidence="3 4">Universal stress protein</fullName>
    </submittedName>
</protein>
<dbReference type="OrthoDB" id="6368426at2"/>
<dbReference type="eggNOG" id="COG0589">
    <property type="taxonomic scope" value="Bacteria"/>
</dbReference>
<gene>
    <name evidence="3" type="ORF">RradSPS_2557</name>
    <name evidence="4" type="ORF">SIL72_00415</name>
</gene>
<feature type="domain" description="UspA" evidence="2">
    <location>
        <begin position="7"/>
        <end position="140"/>
    </location>
</feature>
<dbReference type="HOGENOM" id="CLU_049301_2_1_11"/>
<dbReference type="Gene3D" id="3.40.50.620">
    <property type="entry name" value="HUPs"/>
    <property type="match status" value="2"/>
</dbReference>
<dbReference type="InterPro" id="IPR006015">
    <property type="entry name" value="Universal_stress_UspA"/>
</dbReference>
<dbReference type="Pfam" id="PF00582">
    <property type="entry name" value="Usp"/>
    <property type="match status" value="2"/>
</dbReference>
<dbReference type="KEGG" id="rrd:RradSPS_2557"/>
<comment type="similarity">
    <text evidence="1">Belongs to the universal stress protein A family.</text>
</comment>
<dbReference type="PANTHER" id="PTHR46268:SF6">
    <property type="entry name" value="UNIVERSAL STRESS PROTEIN UP12"/>
    <property type="match status" value="1"/>
</dbReference>
<dbReference type="SUPFAM" id="SSF52402">
    <property type="entry name" value="Adenine nucleotide alpha hydrolases-like"/>
    <property type="match status" value="2"/>
</dbReference>
<name>A0A023X732_RUBRA</name>
<feature type="domain" description="UspA" evidence="2">
    <location>
        <begin position="147"/>
        <end position="286"/>
    </location>
</feature>
<dbReference type="CDD" id="cd00293">
    <property type="entry name" value="USP-like"/>
    <property type="match status" value="2"/>
</dbReference>
<dbReference type="STRING" id="42256.RradSPS_2557"/>
<evidence type="ECO:0000313" key="3">
    <source>
        <dbReference type="EMBL" id="AHY47840.1"/>
    </source>
</evidence>
<dbReference type="Proteomes" id="UP001281130">
    <property type="component" value="Unassembled WGS sequence"/>
</dbReference>
<dbReference type="AlphaFoldDB" id="A0A023X732"/>
<reference evidence="3 5" key="1">
    <citation type="submission" date="2014-03" db="EMBL/GenBank/DDBJ databases">
        <title>Complete genome sequence of the Radio-Resistant Rubrobacter radiotolerans RSPS-4.</title>
        <authorList>
            <person name="Egas C.C."/>
            <person name="Barroso C.C."/>
            <person name="Froufe H.J.C."/>
            <person name="Pacheco J.J."/>
            <person name="Albuquerque L.L."/>
            <person name="da Costa M.M.S."/>
        </authorList>
    </citation>
    <scope>NUCLEOTIDE SEQUENCE [LARGE SCALE GENOMIC DNA]</scope>
    <source>
        <strain evidence="3 5">RSPS-4</strain>
    </source>
</reference>
<keyword evidence="5" id="KW-1185">Reference proteome</keyword>
<organism evidence="3 5">
    <name type="scientific">Rubrobacter radiotolerans</name>
    <name type="common">Arthrobacter radiotolerans</name>
    <dbReference type="NCBI Taxonomy" id="42256"/>
    <lineage>
        <taxon>Bacteria</taxon>
        <taxon>Bacillati</taxon>
        <taxon>Actinomycetota</taxon>
        <taxon>Rubrobacteria</taxon>
        <taxon>Rubrobacterales</taxon>
        <taxon>Rubrobacteraceae</taxon>
        <taxon>Rubrobacter</taxon>
    </lineage>
</organism>
<proteinExistence type="inferred from homology"/>
<dbReference type="EMBL" id="CP007514">
    <property type="protein sequence ID" value="AHY47840.1"/>
    <property type="molecule type" value="Genomic_DNA"/>
</dbReference>
<accession>A0A023X732</accession>
<reference evidence="4" key="2">
    <citation type="submission" date="2023-11" db="EMBL/GenBank/DDBJ databases">
        <title>MicrobeMod: A computational toolkit for identifying prokaryotic methylation and restriction-modification with nanopore sequencing.</title>
        <authorList>
            <person name="Crits-Christoph A."/>
            <person name="Kang S.C."/>
            <person name="Lee H."/>
            <person name="Ostrov N."/>
        </authorList>
    </citation>
    <scope>NUCLEOTIDE SEQUENCE</scope>
    <source>
        <strain evidence="4">ATCC 51242</strain>
    </source>
</reference>
<dbReference type="InterPro" id="IPR014729">
    <property type="entry name" value="Rossmann-like_a/b/a_fold"/>
</dbReference>
<dbReference type="EMBL" id="JAWXXX010000001">
    <property type="protein sequence ID" value="MDX5892479.1"/>
    <property type="molecule type" value="Genomic_DNA"/>
</dbReference>
<dbReference type="Proteomes" id="UP000025229">
    <property type="component" value="Chromosome"/>
</dbReference>
<evidence type="ECO:0000313" key="5">
    <source>
        <dbReference type="Proteomes" id="UP000025229"/>
    </source>
</evidence>
<dbReference type="PANTHER" id="PTHR46268">
    <property type="entry name" value="STRESS RESPONSE PROTEIN NHAX"/>
    <property type="match status" value="1"/>
</dbReference>